<feature type="compositionally biased region" description="Polar residues" evidence="4">
    <location>
        <begin position="194"/>
        <end position="206"/>
    </location>
</feature>
<feature type="chain" id="PRO_5034765908" description="LysM domain-containing protein" evidence="5">
    <location>
        <begin position="22"/>
        <end position="360"/>
    </location>
</feature>
<evidence type="ECO:0000256" key="5">
    <source>
        <dbReference type="SAM" id="SignalP"/>
    </source>
</evidence>
<evidence type="ECO:0000256" key="3">
    <source>
        <dbReference type="ARBA" id="ARBA00023026"/>
    </source>
</evidence>
<dbReference type="InterPro" id="IPR052210">
    <property type="entry name" value="LysM1-like"/>
</dbReference>
<organism evidence="7 8">
    <name type="scientific">Alternaria burnsii</name>
    <dbReference type="NCBI Taxonomy" id="1187904"/>
    <lineage>
        <taxon>Eukaryota</taxon>
        <taxon>Fungi</taxon>
        <taxon>Dikarya</taxon>
        <taxon>Ascomycota</taxon>
        <taxon>Pezizomycotina</taxon>
        <taxon>Dothideomycetes</taxon>
        <taxon>Pleosporomycetidae</taxon>
        <taxon>Pleosporales</taxon>
        <taxon>Pleosporineae</taxon>
        <taxon>Pleosporaceae</taxon>
        <taxon>Alternaria</taxon>
        <taxon>Alternaria sect. Alternaria</taxon>
    </lineage>
</organism>
<evidence type="ECO:0000259" key="6">
    <source>
        <dbReference type="PROSITE" id="PS51782"/>
    </source>
</evidence>
<dbReference type="AlphaFoldDB" id="A0A8H7B151"/>
<dbReference type="GeneID" id="62209163"/>
<dbReference type="Pfam" id="PF01476">
    <property type="entry name" value="LysM"/>
    <property type="match status" value="3"/>
</dbReference>
<dbReference type="InterPro" id="IPR036779">
    <property type="entry name" value="LysM_dom_sf"/>
</dbReference>
<dbReference type="PROSITE" id="PS51782">
    <property type="entry name" value="LYSM"/>
    <property type="match status" value="4"/>
</dbReference>
<dbReference type="PANTHER" id="PTHR34997:SF2">
    <property type="entry name" value="LYSM DOMAIN-CONTAINING PROTEIN-RELATED"/>
    <property type="match status" value="1"/>
</dbReference>
<dbReference type="CDD" id="cd00118">
    <property type="entry name" value="LysM"/>
    <property type="match status" value="4"/>
</dbReference>
<reference evidence="7" key="2">
    <citation type="submission" date="2020-08" db="EMBL/GenBank/DDBJ databases">
        <title>Draft Genome Sequence of Cumin Blight Pathogen Alternaria burnsii.</title>
        <authorList>
            <person name="Feng Z."/>
        </authorList>
    </citation>
    <scope>NUCLEOTIDE SEQUENCE</scope>
    <source>
        <strain evidence="7">CBS107.38</strain>
    </source>
</reference>
<feature type="signal peptide" evidence="5">
    <location>
        <begin position="1"/>
        <end position="21"/>
    </location>
</feature>
<feature type="region of interest" description="Disordered" evidence="4">
    <location>
        <begin position="184"/>
        <end position="206"/>
    </location>
</feature>
<evidence type="ECO:0000256" key="4">
    <source>
        <dbReference type="SAM" id="MobiDB-lite"/>
    </source>
</evidence>
<dbReference type="SMART" id="SM00257">
    <property type="entry name" value="LysM"/>
    <property type="match status" value="4"/>
</dbReference>
<keyword evidence="3" id="KW-0843">Virulence</keyword>
<dbReference type="Proteomes" id="UP000596902">
    <property type="component" value="Unassembled WGS sequence"/>
</dbReference>
<feature type="domain" description="LysM" evidence="6">
    <location>
        <begin position="224"/>
        <end position="270"/>
    </location>
</feature>
<sequence length="360" mass="38083">MMRSTSFGAVLVLGALGLANAYLVDPPTTAAADTVSDCSGWVVTIPSDTCSSLATDNYISEDQLKTYNPSIGTECKLVVGNSYCIEQNWGVPPPPKPTPSSTVAPSPTNGVATPSPIQPGMTTNCNKFHLVVSGDGCYDLASTYSISLDEFYSWNPTVGTECTSLWTKTYVCVGLIGSTPTPKPTFTPAPSTTVKPSSTVITSTGNGVATPTPVQPSMVPNCNGFYLVKAGDGCYDIAAAAKIPLDSFYQWNPYVGTDCSKLWSGYNVCIHTIGFTAPVSSTFKTSTVPTTTKPASNTPTPVQPGMITGCKKFYKVVAGDGCWDIANNNKIALDDFYKWNPAVKTDCSGLWAQYYVCIGI</sequence>
<keyword evidence="8" id="KW-1185">Reference proteome</keyword>
<comment type="caution">
    <text evidence="7">The sequence shown here is derived from an EMBL/GenBank/DDBJ whole genome shotgun (WGS) entry which is preliminary data.</text>
</comment>
<dbReference type="PANTHER" id="PTHR34997">
    <property type="entry name" value="AM15"/>
    <property type="match status" value="1"/>
</dbReference>
<dbReference type="GO" id="GO:0008061">
    <property type="term" value="F:chitin binding"/>
    <property type="evidence" value="ECO:0007669"/>
    <property type="project" value="UniProtKB-KW"/>
</dbReference>
<evidence type="ECO:0000313" key="7">
    <source>
        <dbReference type="EMBL" id="KAF7670974.1"/>
    </source>
</evidence>
<evidence type="ECO:0000313" key="8">
    <source>
        <dbReference type="Proteomes" id="UP000596902"/>
    </source>
</evidence>
<keyword evidence="1" id="KW-0147">Chitin-binding</keyword>
<feature type="domain" description="LysM" evidence="6">
    <location>
        <begin position="127"/>
        <end position="173"/>
    </location>
</feature>
<accession>A0A8H7B151</accession>
<name>A0A8H7B151_9PLEO</name>
<feature type="domain" description="LysM" evidence="6">
    <location>
        <begin position="40"/>
        <end position="85"/>
    </location>
</feature>
<proteinExistence type="predicted"/>
<evidence type="ECO:0000256" key="2">
    <source>
        <dbReference type="ARBA" id="ARBA00022729"/>
    </source>
</evidence>
<gene>
    <name evidence="7" type="ORF">GT037_010938</name>
</gene>
<keyword evidence="2 5" id="KW-0732">Signal</keyword>
<reference evidence="7" key="1">
    <citation type="submission" date="2020-01" db="EMBL/GenBank/DDBJ databases">
        <authorList>
            <person name="Feng Z.H.Z."/>
        </authorList>
    </citation>
    <scope>NUCLEOTIDE SEQUENCE</scope>
    <source>
        <strain evidence="7">CBS107.38</strain>
    </source>
</reference>
<dbReference type="SUPFAM" id="SSF54106">
    <property type="entry name" value="LysM domain"/>
    <property type="match status" value="3"/>
</dbReference>
<dbReference type="RefSeq" id="XP_038781356.1">
    <property type="nucleotide sequence ID" value="XM_038935985.1"/>
</dbReference>
<feature type="domain" description="LysM" evidence="6">
    <location>
        <begin position="312"/>
        <end position="358"/>
    </location>
</feature>
<protein>
    <recommendedName>
        <fullName evidence="6">LysM domain-containing protein</fullName>
    </recommendedName>
</protein>
<evidence type="ECO:0000256" key="1">
    <source>
        <dbReference type="ARBA" id="ARBA00022669"/>
    </source>
</evidence>
<dbReference type="Gene3D" id="3.10.350.10">
    <property type="entry name" value="LysM domain"/>
    <property type="match status" value="4"/>
</dbReference>
<dbReference type="InterPro" id="IPR018392">
    <property type="entry name" value="LysM"/>
</dbReference>
<dbReference type="EMBL" id="JAAABM010000026">
    <property type="protein sequence ID" value="KAF7670974.1"/>
    <property type="molecule type" value="Genomic_DNA"/>
</dbReference>